<dbReference type="InterPro" id="IPR058163">
    <property type="entry name" value="LysR-type_TF_proteobact-type"/>
</dbReference>
<gene>
    <name evidence="6" type="ordered locus">Mnod_1715</name>
</gene>
<dbReference type="EMBL" id="CP001349">
    <property type="protein sequence ID" value="ACL56705.1"/>
    <property type="molecule type" value="Genomic_DNA"/>
</dbReference>
<dbReference type="OrthoDB" id="9786526at2"/>
<dbReference type="Gene3D" id="1.10.10.10">
    <property type="entry name" value="Winged helix-like DNA-binding domain superfamily/Winged helix DNA-binding domain"/>
    <property type="match status" value="1"/>
</dbReference>
<dbReference type="InterPro" id="IPR005119">
    <property type="entry name" value="LysR_subst-bd"/>
</dbReference>
<dbReference type="PROSITE" id="PS50931">
    <property type="entry name" value="HTH_LYSR"/>
    <property type="match status" value="1"/>
</dbReference>
<dbReference type="KEGG" id="mno:Mnod_1715"/>
<dbReference type="AlphaFoldDB" id="B8IR03"/>
<organism evidence="6 7">
    <name type="scientific">Methylobacterium nodulans (strain LMG 21967 / CNCM I-2342 / ORS 2060)</name>
    <dbReference type="NCBI Taxonomy" id="460265"/>
    <lineage>
        <taxon>Bacteria</taxon>
        <taxon>Pseudomonadati</taxon>
        <taxon>Pseudomonadota</taxon>
        <taxon>Alphaproteobacteria</taxon>
        <taxon>Hyphomicrobiales</taxon>
        <taxon>Methylobacteriaceae</taxon>
        <taxon>Methylobacterium</taxon>
    </lineage>
</organism>
<dbReference type="InterPro" id="IPR036390">
    <property type="entry name" value="WH_DNA-bd_sf"/>
</dbReference>
<evidence type="ECO:0000256" key="3">
    <source>
        <dbReference type="ARBA" id="ARBA00023125"/>
    </source>
</evidence>
<dbReference type="FunFam" id="1.10.10.10:FF:000001">
    <property type="entry name" value="LysR family transcriptional regulator"/>
    <property type="match status" value="1"/>
</dbReference>
<dbReference type="GO" id="GO:0043565">
    <property type="term" value="F:sequence-specific DNA binding"/>
    <property type="evidence" value="ECO:0007669"/>
    <property type="project" value="TreeGrafter"/>
</dbReference>
<dbReference type="STRING" id="460265.Mnod_1715"/>
<dbReference type="PANTHER" id="PTHR30537:SF5">
    <property type="entry name" value="HTH-TYPE TRANSCRIPTIONAL ACTIVATOR TTDR-RELATED"/>
    <property type="match status" value="1"/>
</dbReference>
<evidence type="ECO:0000259" key="5">
    <source>
        <dbReference type="PROSITE" id="PS50931"/>
    </source>
</evidence>
<protein>
    <submittedName>
        <fullName evidence="6">Transcriptional regulator, LysR family</fullName>
    </submittedName>
</protein>
<evidence type="ECO:0000256" key="2">
    <source>
        <dbReference type="ARBA" id="ARBA00023015"/>
    </source>
</evidence>
<dbReference type="PANTHER" id="PTHR30537">
    <property type="entry name" value="HTH-TYPE TRANSCRIPTIONAL REGULATOR"/>
    <property type="match status" value="1"/>
</dbReference>
<reference evidence="6 7" key="1">
    <citation type="submission" date="2009-01" db="EMBL/GenBank/DDBJ databases">
        <title>Complete sequence of chromosome of Methylobacterium nodulans ORS 2060.</title>
        <authorList>
            <consortium name="US DOE Joint Genome Institute"/>
            <person name="Lucas S."/>
            <person name="Copeland A."/>
            <person name="Lapidus A."/>
            <person name="Glavina del Rio T."/>
            <person name="Dalin E."/>
            <person name="Tice H."/>
            <person name="Bruce D."/>
            <person name="Goodwin L."/>
            <person name="Pitluck S."/>
            <person name="Sims D."/>
            <person name="Brettin T."/>
            <person name="Detter J.C."/>
            <person name="Han C."/>
            <person name="Larimer F."/>
            <person name="Land M."/>
            <person name="Hauser L."/>
            <person name="Kyrpides N."/>
            <person name="Ivanova N."/>
            <person name="Marx C.J."/>
            <person name="Richardson P."/>
        </authorList>
    </citation>
    <scope>NUCLEOTIDE SEQUENCE [LARGE SCALE GENOMIC DNA]</scope>
    <source>
        <strain evidence="7">LMG 21967 / CNCM I-2342 / ORS 2060</strain>
    </source>
</reference>
<evidence type="ECO:0000313" key="7">
    <source>
        <dbReference type="Proteomes" id="UP000008207"/>
    </source>
</evidence>
<dbReference type="GO" id="GO:0006351">
    <property type="term" value="P:DNA-templated transcription"/>
    <property type="evidence" value="ECO:0007669"/>
    <property type="project" value="TreeGrafter"/>
</dbReference>
<proteinExistence type="inferred from homology"/>
<keyword evidence="2" id="KW-0805">Transcription regulation</keyword>
<dbReference type="SUPFAM" id="SSF53850">
    <property type="entry name" value="Periplasmic binding protein-like II"/>
    <property type="match status" value="1"/>
</dbReference>
<dbReference type="CDD" id="cd08422">
    <property type="entry name" value="PBP2_CrgA_like"/>
    <property type="match status" value="1"/>
</dbReference>
<sequence length="321" mass="34318">MAHPQVLRDMALFVEVAKRKSFSQAAAALDVPISSLSRRITQFEASIGLRLLDRTTRKLVLTPYGEAYYEQAIRLVEEAQRCFDDLVAQARGPSGLLRISAPPEAWALRHLPDVIAAFLRTHEHVRIHVDLRMPGSDLMSEGCDLAIVMEEPRETAVIARPIGQLSTGLFAAPSYLARAGAPRHPDDLAHQQHTLLVAASGSTPLVLARAGESVTVTAGGAVSCNSLPLAQRFAAAGHGLVLLPEIDAAAEMPALQRVLPDWSGPPVPVAIVTTSRLIPARARAFIDVGGRHLAALLSLRGSDGAEGEEAADLSPLYAWQA</sequence>
<name>B8IR03_METNO</name>
<feature type="domain" description="HTH lysR-type" evidence="5">
    <location>
        <begin position="7"/>
        <end position="62"/>
    </location>
</feature>
<dbReference type="eggNOG" id="COG0583">
    <property type="taxonomic scope" value="Bacteria"/>
</dbReference>
<dbReference type="RefSeq" id="WP_015928398.1">
    <property type="nucleotide sequence ID" value="NC_011894.1"/>
</dbReference>
<evidence type="ECO:0000256" key="4">
    <source>
        <dbReference type="ARBA" id="ARBA00023163"/>
    </source>
</evidence>
<dbReference type="Proteomes" id="UP000008207">
    <property type="component" value="Chromosome"/>
</dbReference>
<dbReference type="Gene3D" id="3.40.190.290">
    <property type="match status" value="1"/>
</dbReference>
<keyword evidence="7" id="KW-1185">Reference proteome</keyword>
<dbReference type="Pfam" id="PF03466">
    <property type="entry name" value="LysR_substrate"/>
    <property type="match status" value="1"/>
</dbReference>
<dbReference type="HOGENOM" id="CLU_039613_16_2_5"/>
<dbReference type="InterPro" id="IPR036388">
    <property type="entry name" value="WH-like_DNA-bd_sf"/>
</dbReference>
<dbReference type="GO" id="GO:0003700">
    <property type="term" value="F:DNA-binding transcription factor activity"/>
    <property type="evidence" value="ECO:0007669"/>
    <property type="project" value="InterPro"/>
</dbReference>
<comment type="similarity">
    <text evidence="1">Belongs to the LysR transcriptional regulatory family.</text>
</comment>
<dbReference type="SUPFAM" id="SSF46785">
    <property type="entry name" value="Winged helix' DNA-binding domain"/>
    <property type="match status" value="1"/>
</dbReference>
<keyword evidence="4" id="KW-0804">Transcription</keyword>
<accession>B8IR03</accession>
<evidence type="ECO:0000313" key="6">
    <source>
        <dbReference type="EMBL" id="ACL56705.1"/>
    </source>
</evidence>
<keyword evidence="3" id="KW-0238">DNA-binding</keyword>
<dbReference type="InterPro" id="IPR000847">
    <property type="entry name" value="LysR_HTH_N"/>
</dbReference>
<evidence type="ECO:0000256" key="1">
    <source>
        <dbReference type="ARBA" id="ARBA00009437"/>
    </source>
</evidence>
<dbReference type="Pfam" id="PF00126">
    <property type="entry name" value="HTH_1"/>
    <property type="match status" value="1"/>
</dbReference>